<dbReference type="OrthoDB" id="9778690at2"/>
<dbReference type="Gene3D" id="3.40.50.12780">
    <property type="entry name" value="N-terminal domain of ligase-like"/>
    <property type="match status" value="1"/>
</dbReference>
<dbReference type="GO" id="GO:0031177">
    <property type="term" value="F:phosphopantetheine binding"/>
    <property type="evidence" value="ECO:0007669"/>
    <property type="project" value="TreeGrafter"/>
</dbReference>
<gene>
    <name evidence="3" type="primary">lgrB_4</name>
    <name evidence="3" type="ORF">A6302_00481</name>
</gene>
<dbReference type="GO" id="GO:0005829">
    <property type="term" value="C:cytosol"/>
    <property type="evidence" value="ECO:0007669"/>
    <property type="project" value="TreeGrafter"/>
</dbReference>
<dbReference type="EMBL" id="MCRJ01000006">
    <property type="protein sequence ID" value="ODN72183.1"/>
    <property type="molecule type" value="Genomic_DNA"/>
</dbReference>
<dbReference type="Gene3D" id="3.30.559.10">
    <property type="entry name" value="Chloramphenicol acetyltransferase-like domain"/>
    <property type="match status" value="1"/>
</dbReference>
<name>A0A1E3H773_9HYPH</name>
<reference evidence="3 4" key="1">
    <citation type="submission" date="2016-07" db="EMBL/GenBank/DDBJ databases">
        <title>Draft Genome Sequence of Methylobrevis pamukkalensis PK2.</title>
        <authorList>
            <person name="Vasilenko O.V."/>
            <person name="Doronina N.V."/>
            <person name="Shmareva M.N."/>
            <person name="Tarlachkov S.V."/>
            <person name="Mustakhimov I."/>
            <person name="Trotsenko Y.A."/>
        </authorList>
    </citation>
    <scope>NUCLEOTIDE SEQUENCE [LARGE SCALE GENOMIC DNA]</scope>
    <source>
        <strain evidence="3 4">PK2</strain>
    </source>
</reference>
<proteinExistence type="predicted"/>
<protein>
    <submittedName>
        <fullName evidence="3">Linear gramicidin synthase subunit B</fullName>
    </submittedName>
</protein>
<dbReference type="RefSeq" id="WP_069305649.1">
    <property type="nucleotide sequence ID" value="NZ_MCRJ01000006.1"/>
</dbReference>
<dbReference type="InterPro" id="IPR023213">
    <property type="entry name" value="CAT-like_dom_sf"/>
</dbReference>
<dbReference type="Proteomes" id="UP000094622">
    <property type="component" value="Unassembled WGS sequence"/>
</dbReference>
<dbReference type="PATRIC" id="fig|1439726.3.peg.508"/>
<dbReference type="GO" id="GO:0043041">
    <property type="term" value="P:amino acid activation for nonribosomal peptide biosynthetic process"/>
    <property type="evidence" value="ECO:0007669"/>
    <property type="project" value="TreeGrafter"/>
</dbReference>
<evidence type="ECO:0000259" key="2">
    <source>
        <dbReference type="Pfam" id="PF00668"/>
    </source>
</evidence>
<dbReference type="PANTHER" id="PTHR45527:SF1">
    <property type="entry name" value="FATTY ACID SYNTHASE"/>
    <property type="match status" value="1"/>
</dbReference>
<organism evidence="3 4">
    <name type="scientific">Methylobrevis pamukkalensis</name>
    <dbReference type="NCBI Taxonomy" id="1439726"/>
    <lineage>
        <taxon>Bacteria</taxon>
        <taxon>Pseudomonadati</taxon>
        <taxon>Pseudomonadota</taxon>
        <taxon>Alphaproteobacteria</taxon>
        <taxon>Hyphomicrobiales</taxon>
        <taxon>Pleomorphomonadaceae</taxon>
        <taxon>Methylobrevis</taxon>
    </lineage>
</organism>
<sequence length="638" mass="68117">MGGIVDAFDLTPTQAGMLFHTLAAPTSGTYVQQVSCRFDGPLDVTAFRAAWAATIARHGVLRGECHVDGLERPAMVIRAAVDAEWRIEDWRDREDAAQVAGFDALLEEDRQRGFRPDQAPLLRFALLRVGADSHRFVWSYHHLLMDGWCGSLLVREVLAHYAGRPAGPPPPPFRRHVEWLAARNEAEDRAWWQANLAGLSGQTPLGIGIEAGEKSAMTASGTGQVAEVRMRLDASLAARLGAMARAARITFGTLVQGAFGLLLARYSGEDDVVFGLAQSGRPPELAGAEEMIGLFLVTVPVRIDAAPHLRLTDYLRAIQSAGPGRQRHGHAGLAAIRRWSGLAGNDPLFSSLLVIENYPLSITQAASDGPLTLADAGSFERTDTPLVVKVFPGTEPEIAVTVDPARISAEDGRRVLAHLRTVLSAMADNPETRLGAIEVTDEDERAGLLALGTGREMPPAAPVHEWILGAAAASPEAVAIEVPGELSDGRETQRLSYGELVARSAAVAAALQARGVGRGDVVGVCLGRRIDLVPVLIGVLRAGAAYVPLDPDYPAERIAHVLEDAGVTLVIAELAPDWSARAQRFSTWPRRGRGTALPSGPSRCRQRIRPISSTPAAAPDGRRACRSATTACPAFSGR</sequence>
<evidence type="ECO:0000313" key="4">
    <source>
        <dbReference type="Proteomes" id="UP000094622"/>
    </source>
</evidence>
<feature type="domain" description="AMP-dependent synthetase/ligase" evidence="1">
    <location>
        <begin position="471"/>
        <end position="572"/>
    </location>
</feature>
<dbReference type="InterPro" id="IPR042099">
    <property type="entry name" value="ANL_N_sf"/>
</dbReference>
<dbReference type="Pfam" id="PF00668">
    <property type="entry name" value="Condensation"/>
    <property type="match status" value="1"/>
</dbReference>
<accession>A0A1E3H773</accession>
<feature type="domain" description="Condensation" evidence="2">
    <location>
        <begin position="9"/>
        <end position="448"/>
    </location>
</feature>
<evidence type="ECO:0000259" key="1">
    <source>
        <dbReference type="Pfam" id="PF00501"/>
    </source>
</evidence>
<comment type="caution">
    <text evidence="3">The sequence shown here is derived from an EMBL/GenBank/DDBJ whole genome shotgun (WGS) entry which is preliminary data.</text>
</comment>
<dbReference type="GO" id="GO:0003824">
    <property type="term" value="F:catalytic activity"/>
    <property type="evidence" value="ECO:0007669"/>
    <property type="project" value="InterPro"/>
</dbReference>
<dbReference type="SUPFAM" id="SSF56801">
    <property type="entry name" value="Acetyl-CoA synthetase-like"/>
    <property type="match status" value="1"/>
</dbReference>
<dbReference type="AlphaFoldDB" id="A0A1E3H773"/>
<dbReference type="InterPro" id="IPR000873">
    <property type="entry name" value="AMP-dep_synth/lig_dom"/>
</dbReference>
<dbReference type="Gene3D" id="3.30.559.30">
    <property type="entry name" value="Nonribosomal peptide synthetase, condensation domain"/>
    <property type="match status" value="1"/>
</dbReference>
<evidence type="ECO:0000313" key="3">
    <source>
        <dbReference type="EMBL" id="ODN72183.1"/>
    </source>
</evidence>
<dbReference type="PANTHER" id="PTHR45527">
    <property type="entry name" value="NONRIBOSOMAL PEPTIDE SYNTHETASE"/>
    <property type="match status" value="1"/>
</dbReference>
<dbReference type="GO" id="GO:0044550">
    <property type="term" value="P:secondary metabolite biosynthetic process"/>
    <property type="evidence" value="ECO:0007669"/>
    <property type="project" value="TreeGrafter"/>
</dbReference>
<dbReference type="Pfam" id="PF00501">
    <property type="entry name" value="AMP-binding"/>
    <property type="match status" value="1"/>
</dbReference>
<dbReference type="SUPFAM" id="SSF52777">
    <property type="entry name" value="CoA-dependent acyltransferases"/>
    <property type="match status" value="2"/>
</dbReference>
<keyword evidence="4" id="KW-1185">Reference proteome</keyword>
<dbReference type="InterPro" id="IPR001242">
    <property type="entry name" value="Condensation_dom"/>
</dbReference>